<dbReference type="InterPro" id="IPR024181">
    <property type="entry name" value="Chemotax_regulator_CheV"/>
</dbReference>
<dbReference type="PANTHER" id="PTHR47233">
    <property type="entry name" value="CHEMOTAXIS PROTEIN CHEV"/>
    <property type="match status" value="1"/>
</dbReference>
<dbReference type="Proteomes" id="UP000251800">
    <property type="component" value="Unassembled WGS sequence"/>
</dbReference>
<dbReference type="SUPFAM" id="SSF52172">
    <property type="entry name" value="CheY-like"/>
    <property type="match status" value="1"/>
</dbReference>
<dbReference type="SUPFAM" id="SSF50341">
    <property type="entry name" value="CheW-like"/>
    <property type="match status" value="1"/>
</dbReference>
<dbReference type="PROSITE" id="PS50851">
    <property type="entry name" value="CHEW"/>
    <property type="match status" value="1"/>
</dbReference>
<dbReference type="Pfam" id="PF00072">
    <property type="entry name" value="Response_reg"/>
    <property type="match status" value="1"/>
</dbReference>
<dbReference type="SMART" id="SM00260">
    <property type="entry name" value="CheW"/>
    <property type="match status" value="1"/>
</dbReference>
<dbReference type="InterPro" id="IPR011006">
    <property type="entry name" value="CheY-like_superfamily"/>
</dbReference>
<reference evidence="4 5" key="1">
    <citation type="submission" date="2018-05" db="EMBL/GenBank/DDBJ databases">
        <title>Abyssibacter profundi OUC007T gen. nov., sp. nov, a marine bacterium isolated from seawater of the Mariana Trench.</title>
        <authorList>
            <person name="Zhou S."/>
        </authorList>
    </citation>
    <scope>NUCLEOTIDE SEQUENCE [LARGE SCALE GENOMIC DNA]</scope>
    <source>
        <strain evidence="4 5">OUC007</strain>
    </source>
</reference>
<dbReference type="GO" id="GO:0006935">
    <property type="term" value="P:chemotaxis"/>
    <property type="evidence" value="ECO:0007669"/>
    <property type="project" value="InterPro"/>
</dbReference>
<feature type="domain" description="Response regulatory" evidence="2">
    <location>
        <begin position="179"/>
        <end position="302"/>
    </location>
</feature>
<evidence type="ECO:0000313" key="5">
    <source>
        <dbReference type="Proteomes" id="UP000251800"/>
    </source>
</evidence>
<gene>
    <name evidence="4" type="ORF">DEH80_15750</name>
</gene>
<comment type="caution">
    <text evidence="4">The sequence shown here is derived from an EMBL/GenBank/DDBJ whole genome shotgun (WGS) entry which is preliminary data.</text>
</comment>
<dbReference type="EMBL" id="QEQK01000018">
    <property type="protein sequence ID" value="PWN54814.1"/>
    <property type="molecule type" value="Genomic_DNA"/>
</dbReference>
<keyword evidence="5" id="KW-1185">Reference proteome</keyword>
<dbReference type="SMART" id="SM00448">
    <property type="entry name" value="REC"/>
    <property type="match status" value="1"/>
</dbReference>
<dbReference type="Gene3D" id="2.40.50.180">
    <property type="entry name" value="CheA-289, Domain 4"/>
    <property type="match status" value="1"/>
</dbReference>
<evidence type="ECO:0000259" key="3">
    <source>
        <dbReference type="PROSITE" id="PS50851"/>
    </source>
</evidence>
<name>A0A383XQB0_9GAMM</name>
<proteinExistence type="predicted"/>
<evidence type="ECO:0000259" key="2">
    <source>
        <dbReference type="PROSITE" id="PS50110"/>
    </source>
</evidence>
<dbReference type="AlphaFoldDB" id="A0A383XQB0"/>
<accession>A0A383XQB0</accession>
<protein>
    <submittedName>
        <fullName evidence="4">Chemotaxis protein CheW</fullName>
    </submittedName>
</protein>
<dbReference type="RefSeq" id="WP_109721500.1">
    <property type="nucleotide sequence ID" value="NZ_QEQK01000018.1"/>
</dbReference>
<keyword evidence="1" id="KW-0597">Phosphoprotein</keyword>
<dbReference type="PIRSF" id="PIRSF002867">
    <property type="entry name" value="CheV"/>
    <property type="match status" value="1"/>
</dbReference>
<organism evidence="4 5">
    <name type="scientific">Abyssibacter profundi</name>
    <dbReference type="NCBI Taxonomy" id="2182787"/>
    <lineage>
        <taxon>Bacteria</taxon>
        <taxon>Pseudomonadati</taxon>
        <taxon>Pseudomonadota</taxon>
        <taxon>Gammaproteobacteria</taxon>
        <taxon>Chromatiales</taxon>
        <taxon>Oceanococcaceae</taxon>
        <taxon>Abyssibacter</taxon>
    </lineage>
</organism>
<feature type="domain" description="CheW-like" evidence="3">
    <location>
        <begin position="20"/>
        <end position="158"/>
    </location>
</feature>
<dbReference type="GO" id="GO:0000160">
    <property type="term" value="P:phosphorelay signal transduction system"/>
    <property type="evidence" value="ECO:0007669"/>
    <property type="project" value="InterPro"/>
</dbReference>
<dbReference type="PANTHER" id="PTHR47233:SF3">
    <property type="entry name" value="CHEMOTAXIS PROTEIN CHEV"/>
    <property type="match status" value="1"/>
</dbReference>
<evidence type="ECO:0000256" key="1">
    <source>
        <dbReference type="PROSITE-ProRule" id="PRU00169"/>
    </source>
</evidence>
<dbReference type="PROSITE" id="PS50110">
    <property type="entry name" value="RESPONSE_REGULATORY"/>
    <property type="match status" value="1"/>
</dbReference>
<sequence length="314" mass="34920">MSNGLIDSINRRTQLAGYNRLALLLFRLGGPELFGINVFKVQEVVQAPELTWVPAAHSHVRGVAPVRGRMIPVLDLASAVQGTQPAEEPRYLIVAEFNRRVQGFLVHGVERIVNVDVGQVTPPPASAGDDGYLTAVTRLGERLIQIIDVEKVLADVIGLAADLEELPEHASDARRRKWRVLVADDSKVARMQIARTLEQLNLEPVLVNDGREALRFLRSQAETGHEDDLLMVISDVEMPDMDGYTLTTEIRRDPRLEHHYVLLHTSLSGLFNHSMVEHVGADRFVPKFNSDELAKGVVERLRDKELALSEAAMA</sequence>
<dbReference type="InterPro" id="IPR001789">
    <property type="entry name" value="Sig_transdc_resp-reg_receiver"/>
</dbReference>
<feature type="modified residue" description="4-aspartylphosphate" evidence="1">
    <location>
        <position position="235"/>
    </location>
</feature>
<dbReference type="Pfam" id="PF01584">
    <property type="entry name" value="CheW"/>
    <property type="match status" value="1"/>
</dbReference>
<dbReference type="InterPro" id="IPR036061">
    <property type="entry name" value="CheW-like_dom_sf"/>
</dbReference>
<dbReference type="Gene3D" id="3.40.50.2300">
    <property type="match status" value="1"/>
</dbReference>
<dbReference type="InterPro" id="IPR002545">
    <property type="entry name" value="CheW-lke_dom"/>
</dbReference>
<evidence type="ECO:0000313" key="4">
    <source>
        <dbReference type="EMBL" id="PWN54814.1"/>
    </source>
</evidence>
<dbReference type="OrthoDB" id="9806105at2"/>
<dbReference type="Gene3D" id="2.30.30.40">
    <property type="entry name" value="SH3 Domains"/>
    <property type="match status" value="1"/>
</dbReference>